<dbReference type="AlphaFoldDB" id="A0A139K6D9"/>
<dbReference type="PANTHER" id="PTHR43630">
    <property type="entry name" value="POLY-BETA-1,6-N-ACETYL-D-GLUCOSAMINE SYNTHASE"/>
    <property type="match status" value="1"/>
</dbReference>
<keyword evidence="3 4" id="KW-0808">Transferase</keyword>
<dbReference type="InterPro" id="IPR029044">
    <property type="entry name" value="Nucleotide-diphossugar_trans"/>
</dbReference>
<accession>A0A139K6D9</accession>
<comment type="caution">
    <text evidence="4">The sequence shown here is derived from an EMBL/GenBank/DDBJ whole genome shotgun (WGS) entry which is preliminary data.</text>
</comment>
<gene>
    <name evidence="4" type="ORF">GAN75_04350</name>
</gene>
<dbReference type="SUPFAM" id="SSF53448">
    <property type="entry name" value="Nucleotide-diphospho-sugar transferases"/>
    <property type="match status" value="1"/>
</dbReference>
<dbReference type="PANTHER" id="PTHR43630:SF1">
    <property type="entry name" value="POLY-BETA-1,6-N-ACETYL-D-GLUCOSAMINE SYNTHASE"/>
    <property type="match status" value="1"/>
</dbReference>
<reference evidence="4 5" key="1">
    <citation type="journal article" date="2019" name="Nat. Med.">
        <title>A library of human gut bacterial isolates paired with longitudinal multiomics data enables mechanistic microbiome research.</title>
        <authorList>
            <person name="Poyet M."/>
            <person name="Groussin M."/>
            <person name="Gibbons S.M."/>
            <person name="Avila-Pacheco J."/>
            <person name="Jiang X."/>
            <person name="Kearney S.M."/>
            <person name="Perrotta A.R."/>
            <person name="Berdy B."/>
            <person name="Zhao S."/>
            <person name="Lieberman T.D."/>
            <person name="Swanson P.K."/>
            <person name="Smith M."/>
            <person name="Roesemann S."/>
            <person name="Alexander J.E."/>
            <person name="Rich S.A."/>
            <person name="Livny J."/>
            <person name="Vlamakis H."/>
            <person name="Clish C."/>
            <person name="Bullock K."/>
            <person name="Deik A."/>
            <person name="Scott J."/>
            <person name="Pierce K.A."/>
            <person name="Xavier R.J."/>
            <person name="Alm E.J."/>
        </authorList>
    </citation>
    <scope>NUCLEOTIDE SEQUENCE [LARGE SCALE GENOMIC DNA]</scope>
    <source>
        <strain evidence="4 5">BIOML-A160</strain>
    </source>
</reference>
<evidence type="ECO:0000256" key="3">
    <source>
        <dbReference type="ARBA" id="ARBA00022679"/>
    </source>
</evidence>
<evidence type="ECO:0000313" key="4">
    <source>
        <dbReference type="EMBL" id="KAB4458294.1"/>
    </source>
</evidence>
<dbReference type="Gene3D" id="3.90.550.10">
    <property type="entry name" value="Spore Coat Polysaccharide Biosynthesis Protein SpsA, Chain A"/>
    <property type="match status" value="1"/>
</dbReference>
<proteinExistence type="inferred from homology"/>
<organism evidence="4 5">
    <name type="scientific">Bacteroides thetaiotaomicron</name>
    <dbReference type="NCBI Taxonomy" id="818"/>
    <lineage>
        <taxon>Bacteria</taxon>
        <taxon>Pseudomonadati</taxon>
        <taxon>Bacteroidota</taxon>
        <taxon>Bacteroidia</taxon>
        <taxon>Bacteroidales</taxon>
        <taxon>Bacteroidaceae</taxon>
        <taxon>Bacteroides</taxon>
    </lineage>
</organism>
<protein>
    <submittedName>
        <fullName evidence="4">Glycosyltransferase family 2 protein</fullName>
    </submittedName>
</protein>
<dbReference type="EMBL" id="WCRW01000002">
    <property type="protein sequence ID" value="KAB4458294.1"/>
    <property type="molecule type" value="Genomic_DNA"/>
</dbReference>
<keyword evidence="2" id="KW-0328">Glycosyltransferase</keyword>
<dbReference type="Proteomes" id="UP000436825">
    <property type="component" value="Unassembled WGS sequence"/>
</dbReference>
<evidence type="ECO:0000313" key="5">
    <source>
        <dbReference type="Proteomes" id="UP000436825"/>
    </source>
</evidence>
<evidence type="ECO:0000256" key="1">
    <source>
        <dbReference type="ARBA" id="ARBA00006739"/>
    </source>
</evidence>
<dbReference type="GO" id="GO:0016757">
    <property type="term" value="F:glycosyltransferase activity"/>
    <property type="evidence" value="ECO:0007669"/>
    <property type="project" value="UniProtKB-KW"/>
</dbReference>
<dbReference type="RefSeq" id="WP_061473817.1">
    <property type="nucleotide sequence ID" value="NZ_CAXUFE010000001.1"/>
</dbReference>
<comment type="similarity">
    <text evidence="1">Belongs to the glycosyltransferase 2 family.</text>
</comment>
<name>A0A139K6D9_BACT4</name>
<dbReference type="Pfam" id="PF13641">
    <property type="entry name" value="Glyco_tranf_2_3"/>
    <property type="match status" value="1"/>
</dbReference>
<evidence type="ECO:0000256" key="2">
    <source>
        <dbReference type="ARBA" id="ARBA00022676"/>
    </source>
</evidence>
<sequence length="395" mass="44636">MYTFIDWILFILLALCVGYLLFYAIASKFYRPRKLSEARILRRFLVLFPAYKEDRVIVSTIRNFLEQEYPKEMYDVLVISDQMQPDTNAALQTLPICLQVADYTNSSKAKALTLAMNVTANESYDVVVIMDADNVTTPNFLAEINRAFDSGLHAVQAHRTGKNMNTDIAVLDAISEEINNGFFRSGHNAIGLSAGLAGSGMAFDVHWFRRNVGHLQTSGEDKELEALLLKQRIHIEYLEQLSVYDEKTQKKEGIKNQRKRWIAAQYGALRASLPDFPKALIQGNIDYCDKILQWMLPPRLIQLVGVFGFTLLFTAIGLLMSLQSGENEWYTAIKWWILSAAQVAAMIIPVPGKLLNRKLGKAILQIPALALAMIANMFRLKGANKKFIHTEHGEE</sequence>